<accession>A0ABU2Y5U6</accession>
<evidence type="ECO:0000256" key="1">
    <source>
        <dbReference type="SAM" id="SignalP"/>
    </source>
</evidence>
<gene>
    <name evidence="3" type="ORF">RM519_10025</name>
</gene>
<dbReference type="InterPro" id="IPR013022">
    <property type="entry name" value="Xyl_isomerase-like_TIM-brl"/>
</dbReference>
<dbReference type="Proteomes" id="UP001252186">
    <property type="component" value="Unassembled WGS sequence"/>
</dbReference>
<dbReference type="PROSITE" id="PS51257">
    <property type="entry name" value="PROKAR_LIPOPROTEIN"/>
    <property type="match status" value="1"/>
</dbReference>
<dbReference type="RefSeq" id="WP_311593656.1">
    <property type="nucleotide sequence ID" value="NZ_JAVRHV010000004.1"/>
</dbReference>
<evidence type="ECO:0000313" key="3">
    <source>
        <dbReference type="EMBL" id="MDT0553581.1"/>
    </source>
</evidence>
<proteinExistence type="predicted"/>
<dbReference type="Gene3D" id="3.20.20.150">
    <property type="entry name" value="Divalent-metal-dependent TIM barrel enzymes"/>
    <property type="match status" value="1"/>
</dbReference>
<dbReference type="EMBL" id="JAVRHV010000004">
    <property type="protein sequence ID" value="MDT0553581.1"/>
    <property type="molecule type" value="Genomic_DNA"/>
</dbReference>
<evidence type="ECO:0000259" key="2">
    <source>
        <dbReference type="Pfam" id="PF01261"/>
    </source>
</evidence>
<name>A0ABU2Y5U6_9FLAO</name>
<feature type="signal peptide" evidence="1">
    <location>
        <begin position="1"/>
        <end position="22"/>
    </location>
</feature>
<dbReference type="InterPro" id="IPR050312">
    <property type="entry name" value="IolE/XylAMocC-like"/>
</dbReference>
<evidence type="ECO:0000313" key="4">
    <source>
        <dbReference type="Proteomes" id="UP001252186"/>
    </source>
</evidence>
<dbReference type="SUPFAM" id="SSF51658">
    <property type="entry name" value="Xylose isomerase-like"/>
    <property type="match status" value="1"/>
</dbReference>
<feature type="chain" id="PRO_5045567504" evidence="1">
    <location>
        <begin position="23"/>
        <end position="311"/>
    </location>
</feature>
<sequence>MKKVQFLSKLFLIVFLSTAMFSSCTPEKKELKISLAQWSYHRAFRNDGVDPFEFAKMAKELDIEGLEYVSQLYTHGMADQDKATEIPKIATELKKRSELHGRTNVLIMVDGEGPLASSDEKKRNQAILNHSYWVDAAATLGCTSIRVNLAPTRGLSDEEWHKNSVIGLGALADIAAKKNINVIVENHGGISSDGAKLAAVMAEINKSNCGTLPDFGNFCIDGSPRGDCKVEYDRYKGTKELMPYAKGVSAKSYDFDVEGNETKMDYNKLLQIVKDAGYTGFIGVEYEGDRLSEKEGIIATKELLLKIGLEY</sequence>
<keyword evidence="1" id="KW-0732">Signal</keyword>
<dbReference type="Pfam" id="PF01261">
    <property type="entry name" value="AP_endonuc_2"/>
    <property type="match status" value="1"/>
</dbReference>
<protein>
    <submittedName>
        <fullName evidence="3">TIM barrel protein</fullName>
    </submittedName>
</protein>
<organism evidence="3 4">
    <name type="scientific">Urechidicola vernalis</name>
    <dbReference type="NCBI Taxonomy" id="3075600"/>
    <lineage>
        <taxon>Bacteria</taxon>
        <taxon>Pseudomonadati</taxon>
        <taxon>Bacteroidota</taxon>
        <taxon>Flavobacteriia</taxon>
        <taxon>Flavobacteriales</taxon>
        <taxon>Flavobacteriaceae</taxon>
        <taxon>Urechidicola</taxon>
    </lineage>
</organism>
<reference evidence="3 4" key="1">
    <citation type="submission" date="2023-09" db="EMBL/GenBank/DDBJ databases">
        <authorList>
            <person name="Rey-Velasco X."/>
        </authorList>
    </citation>
    <scope>NUCLEOTIDE SEQUENCE [LARGE SCALE GENOMIC DNA]</scope>
    <source>
        <strain evidence="3 4">P050</strain>
    </source>
</reference>
<dbReference type="PANTHER" id="PTHR12110">
    <property type="entry name" value="HYDROXYPYRUVATE ISOMERASE"/>
    <property type="match status" value="1"/>
</dbReference>
<dbReference type="PANTHER" id="PTHR12110:SF53">
    <property type="entry name" value="BLR5974 PROTEIN"/>
    <property type="match status" value="1"/>
</dbReference>
<comment type="caution">
    <text evidence="3">The sequence shown here is derived from an EMBL/GenBank/DDBJ whole genome shotgun (WGS) entry which is preliminary data.</text>
</comment>
<keyword evidence="4" id="KW-1185">Reference proteome</keyword>
<dbReference type="InterPro" id="IPR036237">
    <property type="entry name" value="Xyl_isomerase-like_sf"/>
</dbReference>
<feature type="domain" description="Xylose isomerase-like TIM barrel" evidence="2">
    <location>
        <begin position="58"/>
        <end position="300"/>
    </location>
</feature>